<protein>
    <submittedName>
        <fullName evidence="2">Uncharacterized protein</fullName>
    </submittedName>
</protein>
<proteinExistence type="predicted"/>
<sequence>MKKVFLCCLFIFNTVAFAYTSEIVDGYVKENGEVVQPYIRYRNDNNGFYNPKPVEPPKYNYNYGTYGY</sequence>
<evidence type="ECO:0000256" key="1">
    <source>
        <dbReference type="SAM" id="SignalP"/>
    </source>
</evidence>
<keyword evidence="1" id="KW-0732">Signal</keyword>
<reference evidence="2" key="1">
    <citation type="submission" date="2024-05" db="EMBL/GenBank/DDBJ databases">
        <title>Campylobacter coli isolated from environmental waters in Slovenia.</title>
        <authorList>
            <person name="Zautner A.E."/>
            <person name="Bunk B."/>
            <person name="Riedel T."/>
            <person name="Sproeer C."/>
        </authorList>
    </citation>
    <scope>NUCLEOTIDE SEQUENCE</scope>
    <source>
        <strain evidence="2">CCS1377</strain>
    </source>
</reference>
<dbReference type="RefSeq" id="WP_348518083.1">
    <property type="nucleotide sequence ID" value="NZ_CP155620.1"/>
</dbReference>
<dbReference type="EMBL" id="CP155620">
    <property type="protein sequence ID" value="XBJ28453.1"/>
    <property type="molecule type" value="Genomic_DNA"/>
</dbReference>
<feature type="chain" id="PRO_5043493044" evidence="1">
    <location>
        <begin position="19"/>
        <end position="68"/>
    </location>
</feature>
<dbReference type="AlphaFoldDB" id="A0AAU7E5F0"/>
<evidence type="ECO:0000313" key="2">
    <source>
        <dbReference type="EMBL" id="XBJ28453.1"/>
    </source>
</evidence>
<accession>A0AAU7E5F0</accession>
<name>A0AAU7E5F0_9BACT</name>
<gene>
    <name evidence="2" type="ORF">AAH949_04935</name>
</gene>
<feature type="signal peptide" evidence="1">
    <location>
        <begin position="1"/>
        <end position="18"/>
    </location>
</feature>
<organism evidence="2">
    <name type="scientific">Campylobacter sp. CCS1377</name>
    <dbReference type="NCBI Taxonomy" id="3158229"/>
    <lineage>
        <taxon>Bacteria</taxon>
        <taxon>Pseudomonadati</taxon>
        <taxon>Campylobacterota</taxon>
        <taxon>Epsilonproteobacteria</taxon>
        <taxon>Campylobacterales</taxon>
        <taxon>Campylobacteraceae</taxon>
        <taxon>Campylobacter</taxon>
    </lineage>
</organism>